<sequence>MDIKKLVGQLFVVGFDGTTMTESLKQLIHEYHIGAVILFNRNIGTLEQLKQLTEDLQKEAKNAGYSEPMLICLDQENGVVRRIDDLLTRFPGGMTLAATGETDISTNVYKASAKELASCGINWNLAPVADVNNNPENPIIGVRSFGDNPQKVADLVVASMKGMQAGGVISCLKHFPGHGDTQVDSHLSLPIIDKSQEELEKTELVPFKAGIKNHCDTIMISHIQFNSVDGRPASLSHKMVTGLLREQLGFDGVVTTDCLEMDAIAKTVGVQEGCYQALLAGCDFLMVSHTLAEQIAAMEYISEKIADKELDVSRVHASIDRIRQLKERYVSWEDEPITLTVSEKENHQHLADETYQKGLTYVDKRSGNHSSAMSDKVLVLFPNEKGMLRVEDIRHSYDFSTLFEKLGSDVQVVLYDKQGLTDSGADLSGLLSNVEMVVLCTVNVMKDDWIVSAAETLPVRTKHIVMRNPYDADLIHNEHIEEIVFTYEPSSFVLEKSVSVLAHELSVSGQMPVKLK</sequence>
<dbReference type="Pfam" id="PF00933">
    <property type="entry name" value="Glyco_hydro_3"/>
    <property type="match status" value="1"/>
</dbReference>
<dbReference type="Proteomes" id="UP000287605">
    <property type="component" value="Unassembled WGS sequence"/>
</dbReference>
<comment type="caution">
    <text evidence="5">The sequence shown here is derived from an EMBL/GenBank/DDBJ whole genome shotgun (WGS) entry which is preliminary data.</text>
</comment>
<dbReference type="AlphaFoldDB" id="A0A430AZJ3"/>
<feature type="domain" description="Glycoside hydrolase family 3 N-terminal" evidence="4">
    <location>
        <begin position="6"/>
        <end position="324"/>
    </location>
</feature>
<comment type="similarity">
    <text evidence="1">Belongs to the glycosyl hydrolase 3 family.</text>
</comment>
<organism evidence="5 6">
    <name type="scientific">Vagococcus elongatus</name>
    <dbReference type="NCBI Taxonomy" id="180344"/>
    <lineage>
        <taxon>Bacteria</taxon>
        <taxon>Bacillati</taxon>
        <taxon>Bacillota</taxon>
        <taxon>Bacilli</taxon>
        <taxon>Lactobacillales</taxon>
        <taxon>Enterococcaceae</taxon>
        <taxon>Vagococcus</taxon>
    </lineage>
</organism>
<dbReference type="GO" id="GO:0009254">
    <property type="term" value="P:peptidoglycan turnover"/>
    <property type="evidence" value="ECO:0007669"/>
    <property type="project" value="TreeGrafter"/>
</dbReference>
<dbReference type="GO" id="GO:0004553">
    <property type="term" value="F:hydrolase activity, hydrolyzing O-glycosyl compounds"/>
    <property type="evidence" value="ECO:0007669"/>
    <property type="project" value="InterPro"/>
</dbReference>
<dbReference type="GO" id="GO:0005975">
    <property type="term" value="P:carbohydrate metabolic process"/>
    <property type="evidence" value="ECO:0007669"/>
    <property type="project" value="InterPro"/>
</dbReference>
<keyword evidence="6" id="KW-1185">Reference proteome</keyword>
<keyword evidence="3" id="KW-0326">Glycosidase</keyword>
<dbReference type="PANTHER" id="PTHR30480">
    <property type="entry name" value="BETA-HEXOSAMINIDASE-RELATED"/>
    <property type="match status" value="1"/>
</dbReference>
<name>A0A430AZJ3_9ENTE</name>
<evidence type="ECO:0000313" key="6">
    <source>
        <dbReference type="Proteomes" id="UP000287605"/>
    </source>
</evidence>
<gene>
    <name evidence="5" type="ORF">CBF29_04440</name>
</gene>
<dbReference type="PANTHER" id="PTHR30480:SF16">
    <property type="entry name" value="GLYCOSIDE HYDROLASE FAMILY 3 DOMAIN PROTEIN"/>
    <property type="match status" value="1"/>
</dbReference>
<dbReference type="PRINTS" id="PR00133">
    <property type="entry name" value="GLHYDRLASE3"/>
</dbReference>
<evidence type="ECO:0000313" key="5">
    <source>
        <dbReference type="EMBL" id="RSU13507.1"/>
    </source>
</evidence>
<dbReference type="InterPro" id="IPR036962">
    <property type="entry name" value="Glyco_hydro_3_N_sf"/>
</dbReference>
<dbReference type="InterPro" id="IPR050226">
    <property type="entry name" value="NagZ_Beta-hexosaminidase"/>
</dbReference>
<evidence type="ECO:0000259" key="4">
    <source>
        <dbReference type="Pfam" id="PF00933"/>
    </source>
</evidence>
<dbReference type="SUPFAM" id="SSF51445">
    <property type="entry name" value="(Trans)glycosidases"/>
    <property type="match status" value="1"/>
</dbReference>
<dbReference type="OrthoDB" id="9805821at2"/>
<dbReference type="RefSeq" id="WP_126807786.1">
    <property type="nucleotide sequence ID" value="NZ_NGKA01000005.1"/>
</dbReference>
<protein>
    <submittedName>
        <fullName evidence="5">Beta-N-acetylhexosaminidase</fullName>
    </submittedName>
</protein>
<evidence type="ECO:0000256" key="3">
    <source>
        <dbReference type="ARBA" id="ARBA00023295"/>
    </source>
</evidence>
<proteinExistence type="inferred from homology"/>
<reference evidence="5 6" key="1">
    <citation type="submission" date="2017-05" db="EMBL/GenBank/DDBJ databases">
        <title>Vagococcus spp. assemblies.</title>
        <authorList>
            <person name="Gulvik C.A."/>
        </authorList>
    </citation>
    <scope>NUCLEOTIDE SEQUENCE [LARGE SCALE GENOMIC DNA]</scope>
    <source>
        <strain evidence="5 6">CCUG 51432</strain>
    </source>
</reference>
<dbReference type="InterPro" id="IPR017853">
    <property type="entry name" value="GH"/>
</dbReference>
<dbReference type="InterPro" id="IPR001764">
    <property type="entry name" value="Glyco_hydro_3_N"/>
</dbReference>
<evidence type="ECO:0000256" key="1">
    <source>
        <dbReference type="ARBA" id="ARBA00005336"/>
    </source>
</evidence>
<dbReference type="NCBIfam" id="NF003740">
    <property type="entry name" value="PRK05337.1"/>
    <property type="match status" value="1"/>
</dbReference>
<keyword evidence="2" id="KW-0378">Hydrolase</keyword>
<evidence type="ECO:0000256" key="2">
    <source>
        <dbReference type="ARBA" id="ARBA00022801"/>
    </source>
</evidence>
<accession>A0A430AZJ3</accession>
<dbReference type="EMBL" id="NGKA01000005">
    <property type="protein sequence ID" value="RSU13507.1"/>
    <property type="molecule type" value="Genomic_DNA"/>
</dbReference>
<dbReference type="Gene3D" id="3.20.20.300">
    <property type="entry name" value="Glycoside hydrolase, family 3, N-terminal domain"/>
    <property type="match status" value="1"/>
</dbReference>